<evidence type="ECO:0000256" key="1">
    <source>
        <dbReference type="ARBA" id="ARBA00023157"/>
    </source>
</evidence>
<comment type="caution">
    <text evidence="3">The sequence shown here is derived from an EMBL/GenBank/DDBJ whole genome shotgun (WGS) entry which is preliminary data.</text>
</comment>
<gene>
    <name evidence="3" type="ORF">M9458_004519</name>
</gene>
<dbReference type="PROSITE" id="PS01286">
    <property type="entry name" value="FA58C_2"/>
    <property type="match status" value="1"/>
</dbReference>
<dbReference type="Gene3D" id="2.60.120.260">
    <property type="entry name" value="Galactose-binding domain-like"/>
    <property type="match status" value="1"/>
</dbReference>
<accession>A0ABD0RS29</accession>
<feature type="non-terminal residue" evidence="3">
    <location>
        <position position="101"/>
    </location>
</feature>
<dbReference type="InterPro" id="IPR008979">
    <property type="entry name" value="Galactose-bd-like_sf"/>
</dbReference>
<evidence type="ECO:0000313" key="4">
    <source>
        <dbReference type="Proteomes" id="UP001529510"/>
    </source>
</evidence>
<feature type="domain" description="F5/8 type C" evidence="2">
    <location>
        <begin position="1"/>
        <end position="43"/>
    </location>
</feature>
<dbReference type="InterPro" id="IPR050633">
    <property type="entry name" value="Neuropilin_MCO_CoagFactor"/>
</dbReference>
<name>A0ABD0RS29_CIRMR</name>
<dbReference type="SUPFAM" id="SSF49785">
    <property type="entry name" value="Galactose-binding domain-like"/>
    <property type="match status" value="1"/>
</dbReference>
<keyword evidence="1" id="KW-1015">Disulfide bond</keyword>
<dbReference type="EMBL" id="JAMKFB020000002">
    <property type="protein sequence ID" value="KAL0201332.1"/>
    <property type="molecule type" value="Genomic_DNA"/>
</dbReference>
<dbReference type="AlphaFoldDB" id="A0ABD0RS29"/>
<dbReference type="PANTHER" id="PTHR46806:SF4">
    <property type="entry name" value="NEUROPILIN-1"/>
    <property type="match status" value="1"/>
</dbReference>
<evidence type="ECO:0000259" key="2">
    <source>
        <dbReference type="PROSITE" id="PS50022"/>
    </source>
</evidence>
<proteinExistence type="predicted"/>
<reference evidence="3 4" key="1">
    <citation type="submission" date="2024-05" db="EMBL/GenBank/DDBJ databases">
        <title>Genome sequencing and assembly of Indian major carp, Cirrhinus mrigala (Hamilton, 1822).</title>
        <authorList>
            <person name="Mohindra V."/>
            <person name="Chowdhury L.M."/>
            <person name="Lal K."/>
            <person name="Jena J.K."/>
        </authorList>
    </citation>
    <scope>NUCLEOTIDE SEQUENCE [LARGE SCALE GENOMIC DNA]</scope>
    <source>
        <strain evidence="3">CM1030</strain>
        <tissue evidence="3">Blood</tissue>
    </source>
</reference>
<dbReference type="PROSITE" id="PS50022">
    <property type="entry name" value="FA58C_3"/>
    <property type="match status" value="1"/>
</dbReference>
<sequence>MGNQNHDTPEVRTFDPVPLRFLRIYPERGSPEGIGLRLEVLGCDLQEPTTPLPLTTTMETTVATVTSAPGDIPTTTIIPTVESCDDDGNCHSESVTDYDTT</sequence>
<organism evidence="3 4">
    <name type="scientific">Cirrhinus mrigala</name>
    <name type="common">Mrigala</name>
    <dbReference type="NCBI Taxonomy" id="683832"/>
    <lineage>
        <taxon>Eukaryota</taxon>
        <taxon>Metazoa</taxon>
        <taxon>Chordata</taxon>
        <taxon>Craniata</taxon>
        <taxon>Vertebrata</taxon>
        <taxon>Euteleostomi</taxon>
        <taxon>Actinopterygii</taxon>
        <taxon>Neopterygii</taxon>
        <taxon>Teleostei</taxon>
        <taxon>Ostariophysi</taxon>
        <taxon>Cypriniformes</taxon>
        <taxon>Cyprinidae</taxon>
        <taxon>Labeoninae</taxon>
        <taxon>Labeonini</taxon>
        <taxon>Cirrhinus</taxon>
    </lineage>
</organism>
<dbReference type="InterPro" id="IPR000421">
    <property type="entry name" value="FA58C"/>
</dbReference>
<dbReference type="PANTHER" id="PTHR46806">
    <property type="entry name" value="F5/8 TYPE C DOMAIN-CONTAINING PROTEIN"/>
    <property type="match status" value="1"/>
</dbReference>
<evidence type="ECO:0000313" key="3">
    <source>
        <dbReference type="EMBL" id="KAL0201332.1"/>
    </source>
</evidence>
<keyword evidence="4" id="KW-1185">Reference proteome</keyword>
<dbReference type="Proteomes" id="UP001529510">
    <property type="component" value="Unassembled WGS sequence"/>
</dbReference>
<protein>
    <recommendedName>
        <fullName evidence="2">F5/8 type C domain-containing protein</fullName>
    </recommendedName>
</protein>